<dbReference type="InterPro" id="IPR046357">
    <property type="entry name" value="PPIase_dom_sf"/>
</dbReference>
<evidence type="ECO:0000256" key="6">
    <source>
        <dbReference type="ARBA" id="ARBA00022989"/>
    </source>
</evidence>
<dbReference type="Pfam" id="PF13624">
    <property type="entry name" value="SurA_N_3"/>
    <property type="match status" value="1"/>
</dbReference>
<name>A0ABT8YLI6_9HYPH</name>
<keyword evidence="7 14" id="KW-0472">Membrane</keyword>
<dbReference type="Proteomes" id="UP001174932">
    <property type="component" value="Unassembled WGS sequence"/>
</dbReference>
<evidence type="ECO:0000256" key="10">
    <source>
        <dbReference type="ARBA" id="ARBA00031484"/>
    </source>
</evidence>
<evidence type="ECO:0000256" key="12">
    <source>
        <dbReference type="ARBA" id="ARBA00040743"/>
    </source>
</evidence>
<gene>
    <name evidence="16" type="ORF">Q4481_08990</name>
</gene>
<reference evidence="16" key="2">
    <citation type="submission" date="2023-07" db="EMBL/GenBank/DDBJ databases">
        <authorList>
            <person name="Shen H."/>
        </authorList>
    </citation>
    <scope>NUCLEOTIDE SEQUENCE</scope>
    <source>
        <strain evidence="16">TNR-22</strain>
    </source>
</reference>
<keyword evidence="5 14" id="KW-0812">Transmembrane</keyword>
<comment type="subcellular location">
    <subcellularLocation>
        <location evidence="1">Cell inner membrane</location>
        <topology evidence="1">Single-pass type II membrane protein</topology>
        <orientation evidence="1">Periplasmic side</orientation>
    </subcellularLocation>
</comment>
<dbReference type="InterPro" id="IPR000297">
    <property type="entry name" value="PPIase_PpiC"/>
</dbReference>
<evidence type="ECO:0000256" key="4">
    <source>
        <dbReference type="ARBA" id="ARBA00022519"/>
    </source>
</evidence>
<comment type="similarity">
    <text evidence="11">Belongs to the PpiD chaperone family.</text>
</comment>
<keyword evidence="17" id="KW-1185">Reference proteome</keyword>
<dbReference type="SUPFAM" id="SSF109998">
    <property type="entry name" value="Triger factor/SurA peptide-binding domain-like"/>
    <property type="match status" value="1"/>
</dbReference>
<organism evidence="16 17">
    <name type="scientific">Rhizobium alvei</name>
    <dbReference type="NCBI Taxonomy" id="1132659"/>
    <lineage>
        <taxon>Bacteria</taxon>
        <taxon>Pseudomonadati</taxon>
        <taxon>Pseudomonadota</taxon>
        <taxon>Alphaproteobacteria</taxon>
        <taxon>Hyphomicrobiales</taxon>
        <taxon>Rhizobiaceae</taxon>
        <taxon>Rhizobium/Agrobacterium group</taxon>
        <taxon>Rhizobium</taxon>
    </lineage>
</organism>
<evidence type="ECO:0000313" key="17">
    <source>
        <dbReference type="Proteomes" id="UP001174932"/>
    </source>
</evidence>
<keyword evidence="6 14" id="KW-1133">Transmembrane helix</keyword>
<dbReference type="RefSeq" id="WP_304376003.1">
    <property type="nucleotide sequence ID" value="NZ_JAUOZU010000006.1"/>
</dbReference>
<keyword evidence="4" id="KW-0997">Cell inner membrane</keyword>
<proteinExistence type="inferred from homology"/>
<dbReference type="PANTHER" id="PTHR47529:SF1">
    <property type="entry name" value="PERIPLASMIC CHAPERONE PPID"/>
    <property type="match status" value="1"/>
</dbReference>
<keyword evidence="3" id="KW-1003">Cell membrane</keyword>
<evidence type="ECO:0000256" key="9">
    <source>
        <dbReference type="ARBA" id="ARBA00030642"/>
    </source>
</evidence>
<evidence type="ECO:0000313" key="16">
    <source>
        <dbReference type="EMBL" id="MDO6964090.1"/>
    </source>
</evidence>
<evidence type="ECO:0000256" key="13">
    <source>
        <dbReference type="ARBA" id="ARBA00042775"/>
    </source>
</evidence>
<feature type="transmembrane region" description="Helical" evidence="14">
    <location>
        <begin position="12"/>
        <end position="30"/>
    </location>
</feature>
<evidence type="ECO:0000259" key="15">
    <source>
        <dbReference type="Pfam" id="PF13145"/>
    </source>
</evidence>
<evidence type="ECO:0000256" key="14">
    <source>
        <dbReference type="SAM" id="Phobius"/>
    </source>
</evidence>
<evidence type="ECO:0000256" key="3">
    <source>
        <dbReference type="ARBA" id="ARBA00022475"/>
    </source>
</evidence>
<dbReference type="InterPro" id="IPR027304">
    <property type="entry name" value="Trigger_fact/SurA_dom_sf"/>
</dbReference>
<dbReference type="EMBL" id="JAUOZU010000006">
    <property type="protein sequence ID" value="MDO6964090.1"/>
    <property type="molecule type" value="Genomic_DNA"/>
</dbReference>
<dbReference type="Pfam" id="PF13145">
    <property type="entry name" value="Rotamase_2"/>
    <property type="match status" value="1"/>
</dbReference>
<comment type="caution">
    <text evidence="16">The sequence shown here is derived from an EMBL/GenBank/DDBJ whole genome shotgun (WGS) entry which is preliminary data.</text>
</comment>
<feature type="domain" description="PpiC" evidence="15">
    <location>
        <begin position="247"/>
        <end position="368"/>
    </location>
</feature>
<evidence type="ECO:0000256" key="7">
    <source>
        <dbReference type="ARBA" id="ARBA00023136"/>
    </source>
</evidence>
<evidence type="ECO:0000256" key="1">
    <source>
        <dbReference type="ARBA" id="ARBA00004382"/>
    </source>
</evidence>
<evidence type="ECO:0000256" key="11">
    <source>
        <dbReference type="ARBA" id="ARBA00038408"/>
    </source>
</evidence>
<accession>A0ABT8YLI6</accession>
<evidence type="ECO:0000256" key="2">
    <source>
        <dbReference type="ARBA" id="ARBA00018370"/>
    </source>
</evidence>
<sequence length="628" mass="67749">MLELLRKAGQTWIAKALLVLLVGSFGIWGVQSSMFAGASDAVVTVGDQKVSNVEFQINFNNAMGNMSQRFGTRLTLEQAKMFGVENLVLSQLVSGATLDQLAENMKLGLSEERLLQLIQDEPAFKDSTGAFSRTLMEQRLQNARIRPQDFVIAKSKEAVRSQVADALVGGFKPSATLLDALKSYATETRSIDYILLGKANIDPVAAPDDKTLTDWFAGQKQNYKAPEYRKITYVKLEPADIADVSAVSDAAVAEDYEKHKNNYRTPETRTVEQLAFTNQADADAAVAKLAAGTTFDQLVTEQGKTATDVLLGDFTKDKLPNPAMGEAVFAVKADGGVTPVVTGLLGPVILRVTNIRPEVTKPLDEVKDSIRKELALVLANDEIQNVYDRFEDSRASGASLVDVAKQLQLKAVILDAVDAQGKDMKEAEIKDIPSADKLLAEAFQTEPGVEPLPLTIENGGYLWFEVDGVTPARERTLDEVKAKAVADWTAEQERNALAKKAEEIVKQVRDGTTMADVAAKLSLAVENKSGIRRGMTDAVLSPSAISATFGGANGHVASAAGADGDGQIVLKVTDVQEGTLDDPNSDQQMTALANAAGDDVLDQMVNQLQTEYGVRLNRTLANQLMVQQ</sequence>
<evidence type="ECO:0000256" key="5">
    <source>
        <dbReference type="ARBA" id="ARBA00022692"/>
    </source>
</evidence>
<dbReference type="PANTHER" id="PTHR47529">
    <property type="entry name" value="PEPTIDYL-PROLYL CIS-TRANS ISOMERASE D"/>
    <property type="match status" value="1"/>
</dbReference>
<evidence type="ECO:0000256" key="8">
    <source>
        <dbReference type="ARBA" id="ARBA00023186"/>
    </source>
</evidence>
<reference evidence="16" key="1">
    <citation type="journal article" date="2015" name="Int. J. Syst. Evol. Microbiol.">
        <title>Rhizobium alvei sp. nov., isolated from a freshwater river.</title>
        <authorList>
            <person name="Sheu S.Y."/>
            <person name="Huang H.W."/>
            <person name="Young C.C."/>
            <person name="Chen W.M."/>
        </authorList>
    </citation>
    <scope>NUCLEOTIDE SEQUENCE</scope>
    <source>
        <strain evidence="16">TNR-22</strain>
    </source>
</reference>
<keyword evidence="8" id="KW-0143">Chaperone</keyword>
<dbReference type="InterPro" id="IPR052029">
    <property type="entry name" value="PpiD_chaperone"/>
</dbReference>
<dbReference type="Gene3D" id="3.10.50.40">
    <property type="match status" value="1"/>
</dbReference>
<protein>
    <recommendedName>
        <fullName evidence="2">Parvulin-like PPIase</fullName>
    </recommendedName>
    <alternativeName>
        <fullName evidence="9">Peptidyl-prolyl cis-trans isomerase plp</fullName>
    </alternativeName>
    <alternativeName>
        <fullName evidence="12">Periplasmic chaperone PpiD</fullName>
    </alternativeName>
    <alternativeName>
        <fullName evidence="13">Periplasmic folding chaperone</fullName>
    </alternativeName>
    <alternativeName>
        <fullName evidence="10">Rotamase plp</fullName>
    </alternativeName>
</protein>